<sequence length="326" mass="37102">MTPYPNTPLNPSLPIVLLAGPTAVGKTALSLDLAERLETEIVNADSMQVYRFMDIGTAKPSAQERARVRHHLLDVVNPDEPYDAAIFADQARAVIEALHAQGKIPLVVGGTGLYMKALTRGLCPGPPADPELRRELLKDMERHGVAWLHAELSRVDPACAARIHPNDRQRLLRALEVYRRTGVPLSHWQNTHGFRQSLYATIKIALFRDRKDLYGRIDRRVLQMVDQGLVEEVRRLLRMGYPCSLKPMQSLGYRHICQVLAAETTLEEAIRTMQRDTRRYAKRQITWFRGDSEFRWFHAEARQEIFDAVLSALQESERVYGVSKMG</sequence>
<evidence type="ECO:0000256" key="2">
    <source>
        <dbReference type="ARBA" id="ARBA00003213"/>
    </source>
</evidence>
<dbReference type="InterPro" id="IPR018022">
    <property type="entry name" value="IPT"/>
</dbReference>
<keyword evidence="4 10" id="KW-0808">Transferase</keyword>
<dbReference type="GO" id="GO:0052381">
    <property type="term" value="F:tRNA dimethylallyltransferase activity"/>
    <property type="evidence" value="ECO:0007669"/>
    <property type="project" value="UniProtKB-UniRule"/>
</dbReference>
<dbReference type="HAMAP" id="MF_00185">
    <property type="entry name" value="IPP_trans"/>
    <property type="match status" value="1"/>
</dbReference>
<comment type="similarity">
    <text evidence="3 10 13">Belongs to the IPP transferase family.</text>
</comment>
<feature type="site" description="Interaction with substrate tRNA" evidence="10">
    <location>
        <position position="133"/>
    </location>
</feature>
<feature type="region of interest" description="Interaction with substrate tRNA" evidence="10">
    <location>
        <begin position="45"/>
        <end position="48"/>
    </location>
</feature>
<evidence type="ECO:0000256" key="6">
    <source>
        <dbReference type="ARBA" id="ARBA00022741"/>
    </source>
</evidence>
<keyword evidence="5 10" id="KW-0819">tRNA processing</keyword>
<feature type="region of interest" description="Interaction with substrate tRNA" evidence="10">
    <location>
        <begin position="169"/>
        <end position="173"/>
    </location>
</feature>
<evidence type="ECO:0000256" key="7">
    <source>
        <dbReference type="ARBA" id="ARBA00022840"/>
    </source>
</evidence>
<dbReference type="EMBL" id="RJVA01000010">
    <property type="protein sequence ID" value="ROR01592.1"/>
    <property type="molecule type" value="Genomic_DNA"/>
</dbReference>
<evidence type="ECO:0000313" key="14">
    <source>
        <dbReference type="EMBL" id="ROR01592.1"/>
    </source>
</evidence>
<dbReference type="AlphaFoldDB" id="A0A3N1VN13"/>
<evidence type="ECO:0000256" key="5">
    <source>
        <dbReference type="ARBA" id="ARBA00022694"/>
    </source>
</evidence>
<dbReference type="Proteomes" id="UP000276223">
    <property type="component" value="Unassembled WGS sequence"/>
</dbReference>
<dbReference type="EC" id="2.5.1.75" evidence="10"/>
<feature type="binding site" evidence="10">
    <location>
        <begin position="20"/>
        <end position="27"/>
    </location>
    <ligand>
        <name>ATP</name>
        <dbReference type="ChEBI" id="CHEBI:30616"/>
    </ligand>
</feature>
<evidence type="ECO:0000313" key="15">
    <source>
        <dbReference type="Proteomes" id="UP000276223"/>
    </source>
</evidence>
<dbReference type="PANTHER" id="PTHR11088">
    <property type="entry name" value="TRNA DIMETHYLALLYLTRANSFERASE"/>
    <property type="match status" value="1"/>
</dbReference>
<comment type="function">
    <text evidence="2 10 12">Catalyzes the transfer of a dimethylallyl group onto the adenine at position 37 in tRNAs that read codons beginning with uridine, leading to the formation of N6-(dimethylallyl)adenosine (i(6)A).</text>
</comment>
<evidence type="ECO:0000256" key="3">
    <source>
        <dbReference type="ARBA" id="ARBA00005842"/>
    </source>
</evidence>
<evidence type="ECO:0000256" key="13">
    <source>
        <dbReference type="RuleBase" id="RU003785"/>
    </source>
</evidence>
<comment type="caution">
    <text evidence="14">The sequence shown here is derived from an EMBL/GenBank/DDBJ whole genome shotgun (WGS) entry which is preliminary data.</text>
</comment>
<evidence type="ECO:0000256" key="4">
    <source>
        <dbReference type="ARBA" id="ARBA00022679"/>
    </source>
</evidence>
<feature type="binding site" evidence="10">
    <location>
        <begin position="22"/>
        <end position="27"/>
    </location>
    <ligand>
        <name>substrate</name>
    </ligand>
</feature>
<dbReference type="PANTHER" id="PTHR11088:SF60">
    <property type="entry name" value="TRNA DIMETHYLALLYLTRANSFERASE"/>
    <property type="match status" value="1"/>
</dbReference>
<dbReference type="Gene3D" id="1.10.20.140">
    <property type="match status" value="1"/>
</dbReference>
<comment type="caution">
    <text evidence="10">Lacks conserved residue(s) required for the propagation of feature annotation.</text>
</comment>
<dbReference type="Gene3D" id="3.40.50.300">
    <property type="entry name" value="P-loop containing nucleotide triphosphate hydrolases"/>
    <property type="match status" value="1"/>
</dbReference>
<organism evidence="14 15">
    <name type="scientific">Desulfosoma caldarium</name>
    <dbReference type="NCBI Taxonomy" id="610254"/>
    <lineage>
        <taxon>Bacteria</taxon>
        <taxon>Pseudomonadati</taxon>
        <taxon>Thermodesulfobacteriota</taxon>
        <taxon>Syntrophobacteria</taxon>
        <taxon>Syntrophobacterales</taxon>
        <taxon>Syntrophobacteraceae</taxon>
        <taxon>Desulfosoma</taxon>
    </lineage>
</organism>
<evidence type="ECO:0000256" key="12">
    <source>
        <dbReference type="RuleBase" id="RU003784"/>
    </source>
</evidence>
<accession>A0A3N1VN13</accession>
<feature type="site" description="Interaction with substrate tRNA" evidence="10">
    <location>
        <position position="111"/>
    </location>
</feature>
<dbReference type="OrthoDB" id="9776390at2"/>
<dbReference type="InterPro" id="IPR027417">
    <property type="entry name" value="P-loop_NTPase"/>
</dbReference>
<protein>
    <recommendedName>
        <fullName evidence="10">tRNA dimethylallyltransferase</fullName>
        <ecNumber evidence="10">2.5.1.75</ecNumber>
    </recommendedName>
    <alternativeName>
        <fullName evidence="10">Dimethylallyl diphosphate:tRNA dimethylallyltransferase</fullName>
        <shortName evidence="10">DMAPP:tRNA dimethylallyltransferase</shortName>
        <shortName evidence="10">DMATase</shortName>
    </alternativeName>
    <alternativeName>
        <fullName evidence="10">Isopentenyl-diphosphate:tRNA isopentenyltransferase</fullName>
        <shortName evidence="10">IPP transferase</shortName>
        <shortName evidence="10">IPPT</shortName>
        <shortName evidence="10">IPTase</shortName>
    </alternativeName>
</protein>
<dbReference type="Pfam" id="PF01715">
    <property type="entry name" value="IPPT"/>
    <property type="match status" value="1"/>
</dbReference>
<gene>
    <name evidence="10" type="primary">miaA</name>
    <name evidence="14" type="ORF">EDC27_0771</name>
</gene>
<keyword evidence="8 10" id="KW-0460">Magnesium</keyword>
<comment type="cofactor">
    <cofactor evidence="1 10">
        <name>Mg(2+)</name>
        <dbReference type="ChEBI" id="CHEBI:18420"/>
    </cofactor>
</comment>
<keyword evidence="6 10" id="KW-0547">Nucleotide-binding</keyword>
<evidence type="ECO:0000256" key="11">
    <source>
        <dbReference type="RuleBase" id="RU003783"/>
    </source>
</evidence>
<comment type="catalytic activity">
    <reaction evidence="9 10 11">
        <text>adenosine(37) in tRNA + dimethylallyl diphosphate = N(6)-dimethylallyladenosine(37) in tRNA + diphosphate</text>
        <dbReference type="Rhea" id="RHEA:26482"/>
        <dbReference type="Rhea" id="RHEA-COMP:10162"/>
        <dbReference type="Rhea" id="RHEA-COMP:10375"/>
        <dbReference type="ChEBI" id="CHEBI:33019"/>
        <dbReference type="ChEBI" id="CHEBI:57623"/>
        <dbReference type="ChEBI" id="CHEBI:74411"/>
        <dbReference type="ChEBI" id="CHEBI:74415"/>
        <dbReference type="EC" id="2.5.1.75"/>
    </reaction>
</comment>
<dbReference type="NCBIfam" id="TIGR00174">
    <property type="entry name" value="miaA"/>
    <property type="match status" value="1"/>
</dbReference>
<keyword evidence="7 10" id="KW-0067">ATP-binding</keyword>
<keyword evidence="15" id="KW-1185">Reference proteome</keyword>
<name>A0A3N1VN13_9BACT</name>
<dbReference type="RefSeq" id="WP_123289304.1">
    <property type="nucleotide sequence ID" value="NZ_RJVA01000010.1"/>
</dbReference>
<dbReference type="GO" id="GO:0006400">
    <property type="term" value="P:tRNA modification"/>
    <property type="evidence" value="ECO:0007669"/>
    <property type="project" value="TreeGrafter"/>
</dbReference>
<reference evidence="14 15" key="1">
    <citation type="submission" date="2018-11" db="EMBL/GenBank/DDBJ databases">
        <title>Genomic Encyclopedia of Type Strains, Phase IV (KMG-IV): sequencing the most valuable type-strain genomes for metagenomic binning, comparative biology and taxonomic classification.</title>
        <authorList>
            <person name="Goeker M."/>
        </authorList>
    </citation>
    <scope>NUCLEOTIDE SEQUENCE [LARGE SCALE GENOMIC DNA]</scope>
    <source>
        <strain evidence="14 15">DSM 22027</strain>
    </source>
</reference>
<dbReference type="FunFam" id="1.10.20.140:FF:000001">
    <property type="entry name" value="tRNA dimethylallyltransferase"/>
    <property type="match status" value="1"/>
</dbReference>
<evidence type="ECO:0000256" key="8">
    <source>
        <dbReference type="ARBA" id="ARBA00022842"/>
    </source>
</evidence>
<dbReference type="InterPro" id="IPR039657">
    <property type="entry name" value="Dimethylallyltransferase"/>
</dbReference>
<evidence type="ECO:0000256" key="9">
    <source>
        <dbReference type="ARBA" id="ARBA00049563"/>
    </source>
</evidence>
<evidence type="ECO:0000256" key="10">
    <source>
        <dbReference type="HAMAP-Rule" id="MF_00185"/>
    </source>
</evidence>
<proteinExistence type="inferred from homology"/>
<evidence type="ECO:0000256" key="1">
    <source>
        <dbReference type="ARBA" id="ARBA00001946"/>
    </source>
</evidence>
<dbReference type="GO" id="GO:0005524">
    <property type="term" value="F:ATP binding"/>
    <property type="evidence" value="ECO:0007669"/>
    <property type="project" value="UniProtKB-UniRule"/>
</dbReference>
<dbReference type="SUPFAM" id="SSF52540">
    <property type="entry name" value="P-loop containing nucleoside triphosphate hydrolases"/>
    <property type="match status" value="1"/>
</dbReference>
<comment type="subunit">
    <text evidence="10">Monomer.</text>
</comment>